<accession>A0A4P2VQZ5</accession>
<proteinExistence type="predicted"/>
<geneLocation type="plasmid" evidence="1 2">
    <name>79K</name>
</geneLocation>
<evidence type="ECO:0000313" key="2">
    <source>
        <dbReference type="Proteomes" id="UP000291236"/>
    </source>
</evidence>
<sequence length="73" mass="8640">MNKFPICINFDTAFSCGKEIIDKNLEVNLFYDPIKGRYIQVDVIARVFRLSCSNYLVPKTSYYPVAYKNWEIY</sequence>
<organism evidence="1 2">
    <name type="scientific">Fluviispira sanaruensis</name>
    <dbReference type="NCBI Taxonomy" id="2493639"/>
    <lineage>
        <taxon>Bacteria</taxon>
        <taxon>Pseudomonadati</taxon>
        <taxon>Bdellovibrionota</taxon>
        <taxon>Oligoflexia</taxon>
        <taxon>Silvanigrellales</taxon>
        <taxon>Silvanigrellaceae</taxon>
        <taxon>Fluviispira</taxon>
    </lineage>
</organism>
<protein>
    <submittedName>
        <fullName evidence="1">Uncharacterized protein</fullName>
    </submittedName>
</protein>
<reference evidence="1 2" key="1">
    <citation type="submission" date="2018-12" db="EMBL/GenBank/DDBJ databases">
        <title>Rubrispira sanarue gen. nov., sp., nov., a member of the order Silvanigrellales, isolated from a brackish lake in Hamamatsu Japan.</title>
        <authorList>
            <person name="Maejima Y."/>
            <person name="Iino T."/>
            <person name="Muraguchi Y."/>
            <person name="Fukuda K."/>
            <person name="Nojiri H."/>
            <person name="Ohkuma M."/>
            <person name="Moriuchi R."/>
            <person name="Dohra H."/>
            <person name="Kimbara K."/>
            <person name="Shintani M."/>
        </authorList>
    </citation>
    <scope>NUCLEOTIDE SEQUENCE [LARGE SCALE GENOMIC DNA]</scope>
    <source>
        <strain evidence="1 2">RF1110005</strain>
        <plasmid evidence="1 2">79K</plasmid>
    </source>
</reference>
<dbReference type="Proteomes" id="UP000291236">
    <property type="component" value="Plasmid 79K"/>
</dbReference>
<name>A0A4P2VQZ5_FLUSA</name>
<keyword evidence="2" id="KW-1185">Reference proteome</keyword>
<gene>
    <name evidence="1" type="ORF">JCM31447_31280</name>
</gene>
<dbReference type="KEGG" id="sbf:JCM31447_31280"/>
<dbReference type="EMBL" id="AP019369">
    <property type="protein sequence ID" value="BBH54654.1"/>
    <property type="molecule type" value="Genomic_DNA"/>
</dbReference>
<dbReference type="AlphaFoldDB" id="A0A4P2VQZ5"/>
<keyword evidence="1" id="KW-0614">Plasmid</keyword>
<evidence type="ECO:0000313" key="1">
    <source>
        <dbReference type="EMBL" id="BBH54654.1"/>
    </source>
</evidence>